<organism evidence="2 3">
    <name type="scientific">Borborobacter arsenicus</name>
    <dbReference type="NCBI Taxonomy" id="1851146"/>
    <lineage>
        <taxon>Bacteria</taxon>
        <taxon>Pseudomonadati</taxon>
        <taxon>Pseudomonadota</taxon>
        <taxon>Alphaproteobacteria</taxon>
        <taxon>Hyphomicrobiales</taxon>
        <taxon>Phyllobacteriaceae</taxon>
        <taxon>Borborobacter</taxon>
    </lineage>
</organism>
<keyword evidence="3" id="KW-1185">Reference proteome</keyword>
<dbReference type="Gene3D" id="3.30.1540.10">
    <property type="entry name" value="formyl-coa transferase, domain 3"/>
    <property type="match status" value="1"/>
</dbReference>
<dbReference type="OrthoDB" id="9806585at2"/>
<dbReference type="PANTHER" id="PTHR48207:SF4">
    <property type="entry name" value="BLL6097 PROTEIN"/>
    <property type="match status" value="1"/>
</dbReference>
<dbReference type="InterPro" id="IPR050483">
    <property type="entry name" value="CoA-transferase_III_domain"/>
</dbReference>
<dbReference type="InterPro" id="IPR044855">
    <property type="entry name" value="CoA-Trfase_III_dom3_sf"/>
</dbReference>
<dbReference type="EMBL" id="RKST01000017">
    <property type="protein sequence ID" value="RUM96660.1"/>
    <property type="molecule type" value="Genomic_DNA"/>
</dbReference>
<dbReference type="PANTHER" id="PTHR48207">
    <property type="entry name" value="SUCCINATE--HYDROXYMETHYLGLUTARATE COA-TRANSFERASE"/>
    <property type="match status" value="1"/>
</dbReference>
<evidence type="ECO:0000313" key="2">
    <source>
        <dbReference type="EMBL" id="RUM96660.1"/>
    </source>
</evidence>
<accession>A0A432V3I9</accession>
<keyword evidence="1 2" id="KW-0808">Transferase</keyword>
<dbReference type="SUPFAM" id="SSF89796">
    <property type="entry name" value="CoA-transferase family III (CaiB/BaiF)"/>
    <property type="match status" value="1"/>
</dbReference>
<dbReference type="InterPro" id="IPR023606">
    <property type="entry name" value="CoA-Trfase_III_dom_1_sf"/>
</dbReference>
<dbReference type="Gene3D" id="3.40.50.10540">
    <property type="entry name" value="Crotonobetainyl-coa:carnitine coa-transferase, domain 1"/>
    <property type="match status" value="1"/>
</dbReference>
<comment type="caution">
    <text evidence="2">The sequence shown here is derived from an EMBL/GenBank/DDBJ whole genome shotgun (WGS) entry which is preliminary data.</text>
</comment>
<protein>
    <submittedName>
        <fullName evidence="2">CoA transferase</fullName>
    </submittedName>
</protein>
<evidence type="ECO:0000313" key="3">
    <source>
        <dbReference type="Proteomes" id="UP000281647"/>
    </source>
</evidence>
<dbReference type="Proteomes" id="UP000281647">
    <property type="component" value="Unassembled WGS sequence"/>
</dbReference>
<dbReference type="AlphaFoldDB" id="A0A432V3I9"/>
<name>A0A432V3I9_9HYPH</name>
<dbReference type="RefSeq" id="WP_128627714.1">
    <property type="nucleotide sequence ID" value="NZ_RKST01000017.1"/>
</dbReference>
<sequence>MTLLDSVRIVSFNHFLMGPVGVQHLADLGADVVAIEPIGGGQQRHWAAADKWIGPDTPLFLAGGRNKRSLALDLKSPAGAEIARRLIAEADVVVENYRPGVMDKLGFGFEAVQAFNSRVVYASASGFGADGPYRDRPGQDLLIQAMSGLAAITGRAGQTARPVGVSAVDHHGAALLALGVLAALYRRSTTGKGCKVDVSLLNAAIDLQLESFVTYLNGPRPENGIATEGSLGGWYFPAPYGIYRTADTDLAISLTSLKALAAATGSTELASIDDAKAWTARTRVGALLDEVLARRPSAEWQAIFTKAGIWHAPVGDYESVLADPQVQHNGCFIDTHSASGEPITLVAHPVRYDGAAPAVRLVPQPLGAQSEEILVELGYSAAERARLFEDGVCKGVASPAPR</sequence>
<proteinExistence type="predicted"/>
<dbReference type="InterPro" id="IPR003673">
    <property type="entry name" value="CoA-Trfase_fam_III"/>
</dbReference>
<dbReference type="GO" id="GO:0008410">
    <property type="term" value="F:CoA-transferase activity"/>
    <property type="evidence" value="ECO:0007669"/>
    <property type="project" value="TreeGrafter"/>
</dbReference>
<reference evidence="2 3" key="1">
    <citation type="submission" date="2018-11" db="EMBL/GenBank/DDBJ databases">
        <title>Pseudaminobacter arsenicus sp. nov., an arsenic-resistant bacterium isolated from arsenic-rich aquifers.</title>
        <authorList>
            <person name="Mu Y."/>
        </authorList>
    </citation>
    <scope>NUCLEOTIDE SEQUENCE [LARGE SCALE GENOMIC DNA]</scope>
    <source>
        <strain evidence="2 3">CB3</strain>
    </source>
</reference>
<dbReference type="Pfam" id="PF02515">
    <property type="entry name" value="CoA_transf_3"/>
    <property type="match status" value="1"/>
</dbReference>
<gene>
    <name evidence="2" type="ORF">EET67_16890</name>
</gene>
<evidence type="ECO:0000256" key="1">
    <source>
        <dbReference type="ARBA" id="ARBA00022679"/>
    </source>
</evidence>